<proteinExistence type="inferred from homology"/>
<dbReference type="SUPFAM" id="SSF51126">
    <property type="entry name" value="Pectin lyase-like"/>
    <property type="match status" value="2"/>
</dbReference>
<keyword evidence="10" id="KW-0472">Membrane</keyword>
<evidence type="ECO:0000313" key="12">
    <source>
        <dbReference type="EMBL" id="MCA9381103.1"/>
    </source>
</evidence>
<evidence type="ECO:0000256" key="4">
    <source>
        <dbReference type="ARBA" id="ARBA00022525"/>
    </source>
</evidence>
<keyword evidence="10" id="KW-0812">Transmembrane</keyword>
<dbReference type="AlphaFoldDB" id="A0A955IF95"/>
<evidence type="ECO:0000313" key="13">
    <source>
        <dbReference type="Proteomes" id="UP000775877"/>
    </source>
</evidence>
<evidence type="ECO:0000256" key="3">
    <source>
        <dbReference type="ARBA" id="ARBA00016512"/>
    </source>
</evidence>
<gene>
    <name evidence="12" type="ORF">KC678_02465</name>
</gene>
<reference evidence="12" key="1">
    <citation type="submission" date="2020-04" db="EMBL/GenBank/DDBJ databases">
        <authorList>
            <person name="Zhang T."/>
        </authorList>
    </citation>
    <scope>NUCLEOTIDE SEQUENCE</scope>
    <source>
        <strain evidence="12">HKST-UBA13</strain>
    </source>
</reference>
<feature type="domain" description="Right handed beta helix" evidence="11">
    <location>
        <begin position="336"/>
        <end position="452"/>
    </location>
</feature>
<evidence type="ECO:0000259" key="11">
    <source>
        <dbReference type="Pfam" id="PF13229"/>
    </source>
</evidence>
<evidence type="ECO:0000256" key="9">
    <source>
        <dbReference type="ARBA" id="ARBA00038263"/>
    </source>
</evidence>
<evidence type="ECO:0000256" key="1">
    <source>
        <dbReference type="ARBA" id="ARBA00001913"/>
    </source>
</evidence>
<dbReference type="InterPro" id="IPR018247">
    <property type="entry name" value="EF_Hand_1_Ca_BS"/>
</dbReference>
<comment type="subcellular location">
    <subcellularLocation>
        <location evidence="2">Secreted</location>
    </subcellularLocation>
</comment>
<name>A0A955IF95_9BACT</name>
<dbReference type="InterPro" id="IPR039448">
    <property type="entry name" value="Beta_helix"/>
</dbReference>
<evidence type="ECO:0000256" key="5">
    <source>
        <dbReference type="ARBA" id="ARBA00022723"/>
    </source>
</evidence>
<keyword evidence="6" id="KW-0732">Signal</keyword>
<dbReference type="Proteomes" id="UP000775877">
    <property type="component" value="Unassembled WGS sequence"/>
</dbReference>
<keyword evidence="7" id="KW-0106">Calcium</keyword>
<comment type="similarity">
    <text evidence="9">Belongs to the polysaccharide lyase 9 family.</text>
</comment>
<protein>
    <recommendedName>
        <fullName evidence="3">Probable pectate lyase C</fullName>
    </recommendedName>
</protein>
<dbReference type="PANTHER" id="PTHR40088:SF1">
    <property type="entry name" value="PECTATE LYASE PEL9"/>
    <property type="match status" value="1"/>
</dbReference>
<organism evidence="12 13">
    <name type="scientific">Candidatus Dojkabacteria bacterium</name>
    <dbReference type="NCBI Taxonomy" id="2099670"/>
    <lineage>
        <taxon>Bacteria</taxon>
        <taxon>Candidatus Dojkabacteria</taxon>
    </lineage>
</organism>
<reference evidence="12" key="2">
    <citation type="journal article" date="2021" name="Microbiome">
        <title>Successional dynamics and alternative stable states in a saline activated sludge microbial community over 9 years.</title>
        <authorList>
            <person name="Wang Y."/>
            <person name="Ye J."/>
            <person name="Ju F."/>
            <person name="Liu L."/>
            <person name="Boyd J.A."/>
            <person name="Deng Y."/>
            <person name="Parks D.H."/>
            <person name="Jiang X."/>
            <person name="Yin X."/>
            <person name="Woodcroft B.J."/>
            <person name="Tyson G.W."/>
            <person name="Hugenholtz P."/>
            <person name="Polz M.F."/>
            <person name="Zhang T."/>
        </authorList>
    </citation>
    <scope>NUCLEOTIDE SEQUENCE</scope>
    <source>
        <strain evidence="12">HKST-UBA13</strain>
    </source>
</reference>
<evidence type="ECO:0000256" key="10">
    <source>
        <dbReference type="SAM" id="Phobius"/>
    </source>
</evidence>
<dbReference type="PROSITE" id="PS00018">
    <property type="entry name" value="EF_HAND_1"/>
    <property type="match status" value="1"/>
</dbReference>
<dbReference type="PANTHER" id="PTHR40088">
    <property type="entry name" value="PECTATE LYASE (EUROFUNG)"/>
    <property type="match status" value="1"/>
</dbReference>
<evidence type="ECO:0000256" key="7">
    <source>
        <dbReference type="ARBA" id="ARBA00022837"/>
    </source>
</evidence>
<dbReference type="InterPro" id="IPR006626">
    <property type="entry name" value="PbH1"/>
</dbReference>
<keyword evidence="8" id="KW-0456">Lyase</keyword>
<sequence length="636" mass="70138">MAYKNIQIKRALLFVAFVILMTIWLLILGFHKDPYIQSTLGALSVASSENEYFISVSGNDTNTGSIDSPFLTLSHALDYANPGDTVWVRGGDFKSHSYAGKVTISGKNGTEANPILVKAYNNEVPIFEYIKIQNSSWLELKGLTIIGAKTLPQEFQQIDHIYADDESVGIILGQENATTRQQKCAQKFPSYLDTVDYWLNNWSAGISIHTSHDILVSDNDVSYHSAGVQVREESDSVIVVNNEIHNNLNGVYTWKNTGDVYSSDDLLISNNHIFYNLKFGIFLMRYAQNTKVEDNLIEYNALTHIGINNGSNNSYIYNNRLKFGGYYSECMDYPGASAISVADGGTGNIIDSNIISDQIDYSANDGNGIISDYTTAGITAINNVVYDNMGSGFSSTHSGNNIILNNTFANNGYGSSAPRYGIRMSDTEDANNVIANNIIYKNANGGILLNNGLISQQEYIDYNLYYQPNKPIMLGSSVDANQQYTDFSQYKNGVAKDLGIDQHSLSADPKFVNEVAKDFSLSTSSSAIDAGTNTYTSINNKNINNVYDIGAIENLSTPNNNNNNGTSGQGAQSAICKGDYNNDDKIDENDFETFAKNYKKNDLDCTLDLSNDDCYLNIIDFVIFADSYSKQIECNF</sequence>
<dbReference type="InterPro" id="IPR011050">
    <property type="entry name" value="Pectin_lyase_fold/virulence"/>
</dbReference>
<feature type="transmembrane region" description="Helical" evidence="10">
    <location>
        <begin position="12"/>
        <end position="30"/>
    </location>
</feature>
<comment type="cofactor">
    <cofactor evidence="1">
        <name>Ca(2+)</name>
        <dbReference type="ChEBI" id="CHEBI:29108"/>
    </cofactor>
</comment>
<dbReference type="GO" id="GO:0005576">
    <property type="term" value="C:extracellular region"/>
    <property type="evidence" value="ECO:0007669"/>
    <property type="project" value="UniProtKB-SubCell"/>
</dbReference>
<keyword evidence="10" id="KW-1133">Transmembrane helix</keyword>
<evidence type="ECO:0000256" key="6">
    <source>
        <dbReference type="ARBA" id="ARBA00022729"/>
    </source>
</evidence>
<keyword evidence="5" id="KW-0479">Metal-binding</keyword>
<dbReference type="GO" id="GO:0016837">
    <property type="term" value="F:carbon-oxygen lyase activity, acting on polysaccharides"/>
    <property type="evidence" value="ECO:0007669"/>
    <property type="project" value="TreeGrafter"/>
</dbReference>
<evidence type="ECO:0000256" key="8">
    <source>
        <dbReference type="ARBA" id="ARBA00023239"/>
    </source>
</evidence>
<evidence type="ECO:0000256" key="2">
    <source>
        <dbReference type="ARBA" id="ARBA00004613"/>
    </source>
</evidence>
<dbReference type="SMART" id="SM00710">
    <property type="entry name" value="PbH1"/>
    <property type="match status" value="8"/>
</dbReference>
<keyword evidence="4" id="KW-0964">Secreted</keyword>
<dbReference type="EMBL" id="JAGQLJ010000047">
    <property type="protein sequence ID" value="MCA9381103.1"/>
    <property type="molecule type" value="Genomic_DNA"/>
</dbReference>
<dbReference type="Gene3D" id="2.160.20.10">
    <property type="entry name" value="Single-stranded right-handed beta-helix, Pectin lyase-like"/>
    <property type="match status" value="2"/>
</dbReference>
<dbReference type="GO" id="GO:0046872">
    <property type="term" value="F:metal ion binding"/>
    <property type="evidence" value="ECO:0007669"/>
    <property type="project" value="UniProtKB-KW"/>
</dbReference>
<dbReference type="InterPro" id="IPR052052">
    <property type="entry name" value="Polysaccharide_Lyase_9"/>
</dbReference>
<dbReference type="Pfam" id="PF13229">
    <property type="entry name" value="Beta_helix"/>
    <property type="match status" value="2"/>
</dbReference>
<dbReference type="InterPro" id="IPR012334">
    <property type="entry name" value="Pectin_lyas_fold"/>
</dbReference>
<comment type="caution">
    <text evidence="12">The sequence shown here is derived from an EMBL/GenBank/DDBJ whole genome shotgun (WGS) entry which is preliminary data.</text>
</comment>
<feature type="domain" description="Right handed beta helix" evidence="11">
    <location>
        <begin position="194"/>
        <end position="320"/>
    </location>
</feature>
<accession>A0A955IF95</accession>